<dbReference type="PANTHER" id="PTHR37423:SF2">
    <property type="entry name" value="MEMBRANE-BOUND LYTIC MUREIN TRANSGLYCOSYLASE C"/>
    <property type="match status" value="1"/>
</dbReference>
<dbReference type="PROSITE" id="PS00922">
    <property type="entry name" value="TRANSGLYCOSYLASE"/>
    <property type="match status" value="1"/>
</dbReference>
<dbReference type="InterPro" id="IPR023346">
    <property type="entry name" value="Lysozyme-like_dom_sf"/>
</dbReference>
<dbReference type="GO" id="GO:0016829">
    <property type="term" value="F:lyase activity"/>
    <property type="evidence" value="ECO:0007669"/>
    <property type="project" value="UniProtKB-KW"/>
</dbReference>
<dbReference type="SUPFAM" id="SSF53955">
    <property type="entry name" value="Lysozyme-like"/>
    <property type="match status" value="1"/>
</dbReference>
<proteinExistence type="inferred from homology"/>
<evidence type="ECO:0000313" key="4">
    <source>
        <dbReference type="EMBL" id="MFD0949664.1"/>
    </source>
</evidence>
<evidence type="ECO:0000259" key="3">
    <source>
        <dbReference type="Pfam" id="PF01464"/>
    </source>
</evidence>
<evidence type="ECO:0000313" key="5">
    <source>
        <dbReference type="Proteomes" id="UP001597044"/>
    </source>
</evidence>
<dbReference type="PANTHER" id="PTHR37423">
    <property type="entry name" value="SOLUBLE LYTIC MUREIN TRANSGLYCOSYLASE-RELATED"/>
    <property type="match status" value="1"/>
</dbReference>
<comment type="caution">
    <text evidence="4">The sequence shown here is derived from an EMBL/GenBank/DDBJ whole genome shotgun (WGS) entry which is preliminary data.</text>
</comment>
<evidence type="ECO:0000256" key="2">
    <source>
        <dbReference type="SAM" id="SignalP"/>
    </source>
</evidence>
<dbReference type="CDD" id="cd00254">
    <property type="entry name" value="LT-like"/>
    <property type="match status" value="1"/>
</dbReference>
<dbReference type="RefSeq" id="WP_340674774.1">
    <property type="nucleotide sequence ID" value="NZ_JBHTIT010000001.1"/>
</dbReference>
<name>A0ABW3HEQ6_9GAMM</name>
<dbReference type="InterPro" id="IPR008258">
    <property type="entry name" value="Transglycosylase_SLT_dom_1"/>
</dbReference>
<sequence>MPSLPAIYRRQRLCASRRGALALMACCLCATPVQAEKLYRFQDANGNMLLTNQVAAGGKKPLQAADKRYQRLIKVTWYADTNVHRYGNWGTDETSVRPSASKNKHAFDAVIAAAAAKHNLDFGLVKAVIHTESGFNPNARSGPGAQGLMQLMPATADQYRVANVWDPEQNIEAGSKHLRYLLNRYKDVKIALAAYNAGQGNVDRYGGIPPFSETKDYVARVMSRYQRLYAQVVPQVASAPQ</sequence>
<dbReference type="Gene3D" id="1.10.530.10">
    <property type="match status" value="1"/>
</dbReference>
<comment type="similarity">
    <text evidence="1">Belongs to the transglycosylase Slt family.</text>
</comment>
<protein>
    <submittedName>
        <fullName evidence="4">Lytic transglycosylase domain-containing protein</fullName>
        <ecNumber evidence="4">4.2.2.n1</ecNumber>
    </submittedName>
</protein>
<keyword evidence="4" id="KW-0456">Lyase</keyword>
<dbReference type="Proteomes" id="UP001597044">
    <property type="component" value="Unassembled WGS sequence"/>
</dbReference>
<reference evidence="5" key="1">
    <citation type="journal article" date="2019" name="Int. J. Syst. Evol. Microbiol.">
        <title>The Global Catalogue of Microorganisms (GCM) 10K type strain sequencing project: providing services to taxonomists for standard genome sequencing and annotation.</title>
        <authorList>
            <consortium name="The Broad Institute Genomics Platform"/>
            <consortium name="The Broad Institute Genome Sequencing Center for Infectious Disease"/>
            <person name="Wu L."/>
            <person name="Ma J."/>
        </authorList>
    </citation>
    <scope>NUCLEOTIDE SEQUENCE [LARGE SCALE GENOMIC DNA]</scope>
    <source>
        <strain evidence="5">CCUG 63419</strain>
    </source>
</reference>
<dbReference type="EMBL" id="JBHTIT010000001">
    <property type="protein sequence ID" value="MFD0949664.1"/>
    <property type="molecule type" value="Genomic_DNA"/>
</dbReference>
<dbReference type="Pfam" id="PF01464">
    <property type="entry name" value="SLT"/>
    <property type="match status" value="1"/>
</dbReference>
<feature type="signal peptide" evidence="2">
    <location>
        <begin position="1"/>
        <end position="35"/>
    </location>
</feature>
<dbReference type="EC" id="4.2.2.n1" evidence="4"/>
<accession>A0ABW3HEQ6</accession>
<organism evidence="4 5">
    <name type="scientific">Paraperlucidibaca wandonensis</name>
    <dbReference type="NCBI Taxonomy" id="1268273"/>
    <lineage>
        <taxon>Bacteria</taxon>
        <taxon>Pseudomonadati</taxon>
        <taxon>Pseudomonadota</taxon>
        <taxon>Gammaproteobacteria</taxon>
        <taxon>Moraxellales</taxon>
        <taxon>Moraxellaceae</taxon>
        <taxon>Paraperlucidibaca</taxon>
    </lineage>
</organism>
<dbReference type="InterPro" id="IPR000189">
    <property type="entry name" value="Transglyc_AS"/>
</dbReference>
<feature type="chain" id="PRO_5047305035" evidence="2">
    <location>
        <begin position="36"/>
        <end position="241"/>
    </location>
</feature>
<evidence type="ECO:0000256" key="1">
    <source>
        <dbReference type="ARBA" id="ARBA00007734"/>
    </source>
</evidence>
<keyword evidence="5" id="KW-1185">Reference proteome</keyword>
<feature type="domain" description="Transglycosylase SLT" evidence="3">
    <location>
        <begin position="111"/>
        <end position="215"/>
    </location>
</feature>
<keyword evidence="2" id="KW-0732">Signal</keyword>
<gene>
    <name evidence="4" type="ORF">ACFQ0F_04540</name>
</gene>